<name>A0ACC2B7J3_DIPCM</name>
<reference evidence="2" key="1">
    <citation type="journal article" date="2024" name="Proc. Natl. Acad. Sci. U.S.A.">
        <title>Extraordinary preservation of gene collinearity over three hundred million years revealed in homosporous lycophytes.</title>
        <authorList>
            <person name="Li C."/>
            <person name="Wickell D."/>
            <person name="Kuo L.Y."/>
            <person name="Chen X."/>
            <person name="Nie B."/>
            <person name="Liao X."/>
            <person name="Peng D."/>
            <person name="Ji J."/>
            <person name="Jenkins J."/>
            <person name="Williams M."/>
            <person name="Shu S."/>
            <person name="Plott C."/>
            <person name="Barry K."/>
            <person name="Rajasekar S."/>
            <person name="Grimwood J."/>
            <person name="Han X."/>
            <person name="Sun S."/>
            <person name="Hou Z."/>
            <person name="He W."/>
            <person name="Dai G."/>
            <person name="Sun C."/>
            <person name="Schmutz J."/>
            <person name="Leebens-Mack J.H."/>
            <person name="Li F.W."/>
            <person name="Wang L."/>
        </authorList>
    </citation>
    <scope>NUCLEOTIDE SEQUENCE [LARGE SCALE GENOMIC DNA]</scope>
    <source>
        <strain evidence="2">cv. PW_Plant_1</strain>
    </source>
</reference>
<dbReference type="EMBL" id="CM055108">
    <property type="protein sequence ID" value="KAJ7525751.1"/>
    <property type="molecule type" value="Genomic_DNA"/>
</dbReference>
<dbReference type="Proteomes" id="UP001162992">
    <property type="component" value="Chromosome 17"/>
</dbReference>
<organism evidence="1 2">
    <name type="scientific">Diphasiastrum complanatum</name>
    <name type="common">Issler's clubmoss</name>
    <name type="synonym">Lycopodium complanatum</name>
    <dbReference type="NCBI Taxonomy" id="34168"/>
    <lineage>
        <taxon>Eukaryota</taxon>
        <taxon>Viridiplantae</taxon>
        <taxon>Streptophyta</taxon>
        <taxon>Embryophyta</taxon>
        <taxon>Tracheophyta</taxon>
        <taxon>Lycopodiopsida</taxon>
        <taxon>Lycopodiales</taxon>
        <taxon>Lycopodiaceae</taxon>
        <taxon>Lycopodioideae</taxon>
        <taxon>Diphasiastrum</taxon>
    </lineage>
</organism>
<keyword evidence="2" id="KW-1185">Reference proteome</keyword>
<evidence type="ECO:0000313" key="1">
    <source>
        <dbReference type="EMBL" id="KAJ7525751.1"/>
    </source>
</evidence>
<protein>
    <submittedName>
        <fullName evidence="1">Uncharacterized protein</fullName>
    </submittedName>
</protein>
<gene>
    <name evidence="1" type="ORF">O6H91_17G064400</name>
</gene>
<proteinExistence type="predicted"/>
<sequence>MTFNSQNQTHVAQQYRREKLRIPGTQPPVSPERDENGYHMSRSRSSMGFSQSPSELKRAKTFNAFGFSSEFETARAGSMLPNAMDNVGQAYNTEVMSSDSFNFPNGAGSVYGSQSLYPREISTQMNRSSNPSNWGLGLHGQMPQNVGGSIFVAVESSNFQNNINNDHQAQDTPAVETILVGTNLHNRCVSERKKDLSIDPYVGSSNNHPQALQLSGLNQDFHIYPDSVQGNVLLVGPSPGGGMESHQTVCSHETHIAGIQLPTHAFAQIQLPHQPTMTAMPVAEQVFQSNVLVPHLGNQNSNNWQNGGSELLFVPMPGCTESNRQGTAEPSQTLNFDHTSTWSVPDYDTRRSLILQGPDKALIRGGMGQCLHIDQSHNGNNGQYQGLSLSLSSHQPSAMQLNSFQVQLPSAEHAANSSMFSHTMEDSKVKLSDGLSNRFHVYINPLQNSRDLFLASDLKNEDSKVLAGAKQFNYNSGLSTLSSDFRMLSSSKYLKAARHLLDEVCTVVGPVEKDGNNSGLTENKPHEWRVSKSSPYGSLQSENTELESVKKDVADLGAAASAPSVPCCVEDATALTQEERQDFQIRKTKLLSMLQEVDRQYRQYYDHMQAVIFSFDSAIGQVGVARPYTRMALKAMSRHFRSLRDTISNQIQITCKALGEEDISEPGPLRKVASRLRFVDQQLRQQRALQQLGMLQQPAWRPQRGLPEHSVSVLRAWLFEHFLHPYPKDADKMMLARQTGLSRSQVSNWFINARVRLWKPMVEEMYTEENRENEQGASVKRVNQQADDGISCEQNICENRDGNSIHHKGMMREESKQNQGDLDISGKVLTEDPRHYGSFDTKNAGSDYVLRRIIQPDITNVQPIVSSPNSEMPEEGMNKDTDMPFRQNVHKAYSSGLLNSSVFDRSMNLRPKDTASETLYEDDYKVRSSKKYSTYPFAVQNGNTFLHHTATSDAYTIGDRNLSIYSEMDVAPNIFGSAGVSLTLGLQHVDSLSQATSHNYVHSVHNPTESDGAHDFHLNAISHPGDSDHVDGHESLNFQGRKHVANHLLHEFVA</sequence>
<evidence type="ECO:0000313" key="2">
    <source>
        <dbReference type="Proteomes" id="UP001162992"/>
    </source>
</evidence>
<comment type="caution">
    <text evidence="1">The sequence shown here is derived from an EMBL/GenBank/DDBJ whole genome shotgun (WGS) entry which is preliminary data.</text>
</comment>
<accession>A0ACC2B7J3</accession>